<keyword evidence="4" id="KW-1185">Reference proteome</keyword>
<dbReference type="RefSeq" id="WP_089244572.1">
    <property type="nucleotide sequence ID" value="NZ_FZOW01000003.1"/>
</dbReference>
<feature type="region of interest" description="Disordered" evidence="1">
    <location>
        <begin position="100"/>
        <end position="124"/>
    </location>
</feature>
<reference evidence="4" key="1">
    <citation type="submission" date="2017-06" db="EMBL/GenBank/DDBJ databases">
        <authorList>
            <person name="Varghese N."/>
            <person name="Submissions S."/>
        </authorList>
    </citation>
    <scope>NUCLEOTIDE SEQUENCE [LARGE SCALE GENOMIC DNA]</scope>
    <source>
        <strain evidence="4">JCM 23211</strain>
    </source>
</reference>
<proteinExistence type="predicted"/>
<feature type="transmembrane region" description="Helical" evidence="2">
    <location>
        <begin position="12"/>
        <end position="31"/>
    </location>
</feature>
<keyword evidence="2" id="KW-1133">Transmembrane helix</keyword>
<gene>
    <name evidence="3" type="ORF">SAMN05421642_103388</name>
</gene>
<evidence type="ECO:0000256" key="1">
    <source>
        <dbReference type="SAM" id="MobiDB-lite"/>
    </source>
</evidence>
<keyword evidence="2" id="KW-0812">Transmembrane</keyword>
<protein>
    <submittedName>
        <fullName evidence="3">Uncharacterized protein</fullName>
    </submittedName>
</protein>
<dbReference type="AlphaFoldDB" id="A0A239FNT1"/>
<sequence length="124" mass="13204">MADAASLLDTIGKVFAIVSTLGVAVLGTKFWQWRSEARKAAADAANGEATAGETLVQTAMQLMNPALVNAMGKRLTVLETWAEKEREWQGEVLSEARAHGWTLPAPPPFPRPGGDNPLAPNPTP</sequence>
<evidence type="ECO:0000256" key="2">
    <source>
        <dbReference type="SAM" id="Phobius"/>
    </source>
</evidence>
<evidence type="ECO:0000313" key="3">
    <source>
        <dbReference type="EMBL" id="SNS58517.1"/>
    </source>
</evidence>
<name>A0A239FNT1_9NOCA</name>
<evidence type="ECO:0000313" key="4">
    <source>
        <dbReference type="Proteomes" id="UP000198327"/>
    </source>
</evidence>
<organism evidence="3 4">
    <name type="scientific">Rhodococcoides kyotonense</name>
    <dbReference type="NCBI Taxonomy" id="398843"/>
    <lineage>
        <taxon>Bacteria</taxon>
        <taxon>Bacillati</taxon>
        <taxon>Actinomycetota</taxon>
        <taxon>Actinomycetes</taxon>
        <taxon>Mycobacteriales</taxon>
        <taxon>Nocardiaceae</taxon>
        <taxon>Rhodococcoides</taxon>
    </lineage>
</organism>
<dbReference type="Proteomes" id="UP000198327">
    <property type="component" value="Unassembled WGS sequence"/>
</dbReference>
<accession>A0A239FNT1</accession>
<keyword evidence="2" id="KW-0472">Membrane</keyword>
<dbReference type="EMBL" id="FZOW01000003">
    <property type="protein sequence ID" value="SNS58517.1"/>
    <property type="molecule type" value="Genomic_DNA"/>
</dbReference>
<dbReference type="OrthoDB" id="9924314at2"/>